<dbReference type="InterPro" id="IPR011004">
    <property type="entry name" value="Trimer_LpxA-like_sf"/>
</dbReference>
<evidence type="ECO:0000313" key="3">
    <source>
        <dbReference type="EMBL" id="CAD8784731.1"/>
    </source>
</evidence>
<protein>
    <submittedName>
        <fullName evidence="3">Uncharacterized protein</fullName>
    </submittedName>
</protein>
<dbReference type="AlphaFoldDB" id="A0A7S0VIV4"/>
<dbReference type="SUPFAM" id="SSF51161">
    <property type="entry name" value="Trimeric LpxA-like enzymes"/>
    <property type="match status" value="1"/>
</dbReference>
<organism evidence="3">
    <name type="scientific">Polytomella parva</name>
    <dbReference type="NCBI Taxonomy" id="51329"/>
    <lineage>
        <taxon>Eukaryota</taxon>
        <taxon>Viridiplantae</taxon>
        <taxon>Chlorophyta</taxon>
        <taxon>core chlorophytes</taxon>
        <taxon>Chlorophyceae</taxon>
        <taxon>CS clade</taxon>
        <taxon>Chlamydomonadales</taxon>
        <taxon>Chlamydomonadaceae</taxon>
        <taxon>Polytomella</taxon>
    </lineage>
</organism>
<name>A0A7S0VIV4_9CHLO</name>
<dbReference type="InterPro" id="IPR001451">
    <property type="entry name" value="Hexapep"/>
</dbReference>
<accession>A0A7S0VIV4</accession>
<dbReference type="Pfam" id="PF00132">
    <property type="entry name" value="Hexapep"/>
    <property type="match status" value="2"/>
</dbReference>
<dbReference type="InterPro" id="IPR050484">
    <property type="entry name" value="Transf_Hexapept/Carb_Anhydrase"/>
</dbReference>
<sequence>MSSLAKTLVWRFGFALKETGLALETLGCKLQGNYSFKEKLSRHSTLTQVQYKEPSLGKNTFIAPSALVAGDVIIGDKASVWYNAVVRGDHRPVTIGENSNIQDNVFVGSTSEFSPETFIGRNVSIGHGAVLKGCTIGDNVLVGMNAVISEKVTVQPNSVVAAGAYLPEEAVVQTGEVWAGSPARKLRDLRPKEIQYLSTLPERYVESSAEHSAMMELLSLKQKEFIK</sequence>
<dbReference type="InterPro" id="IPR047324">
    <property type="entry name" value="LbH_gamma_CA-like"/>
</dbReference>
<proteinExistence type="inferred from homology"/>
<dbReference type="GO" id="GO:0031966">
    <property type="term" value="C:mitochondrial membrane"/>
    <property type="evidence" value="ECO:0007669"/>
    <property type="project" value="UniProtKB-SubCell"/>
</dbReference>
<comment type="subcellular location">
    <subcellularLocation>
        <location evidence="2">Mitochondrion membrane</location>
        <topology evidence="2">Peripheral membrane protein</topology>
        <orientation evidence="2">Matrix side</orientation>
    </subcellularLocation>
</comment>
<dbReference type="PANTHER" id="PTHR13061">
    <property type="entry name" value="DYNACTIN SUBUNIT P25"/>
    <property type="match status" value="1"/>
</dbReference>
<dbReference type="PANTHER" id="PTHR13061:SF50">
    <property type="entry name" value="GAMMA CARBONIC ANHYDRASE 1, MITOCHONDRIAL"/>
    <property type="match status" value="1"/>
</dbReference>
<evidence type="ECO:0000256" key="1">
    <source>
        <dbReference type="ARBA" id="ARBA00023595"/>
    </source>
</evidence>
<reference evidence="3" key="1">
    <citation type="submission" date="2021-01" db="EMBL/GenBank/DDBJ databases">
        <authorList>
            <person name="Corre E."/>
            <person name="Pelletier E."/>
            <person name="Niang G."/>
            <person name="Scheremetjew M."/>
            <person name="Finn R."/>
            <person name="Kale V."/>
            <person name="Holt S."/>
            <person name="Cochrane G."/>
            <person name="Meng A."/>
            <person name="Brown T."/>
            <person name="Cohen L."/>
        </authorList>
    </citation>
    <scope>NUCLEOTIDE SEQUENCE</scope>
    <source>
        <strain evidence="3">SAG 63-3</strain>
    </source>
</reference>
<dbReference type="EMBL" id="HBFM01026875">
    <property type="protein sequence ID" value="CAD8784731.1"/>
    <property type="molecule type" value="Transcribed_RNA"/>
</dbReference>
<evidence type="ECO:0000256" key="2">
    <source>
        <dbReference type="ARBA" id="ARBA00034694"/>
    </source>
</evidence>
<dbReference type="Gene3D" id="2.160.10.10">
    <property type="entry name" value="Hexapeptide repeat proteins"/>
    <property type="match status" value="1"/>
</dbReference>
<dbReference type="CDD" id="cd04645">
    <property type="entry name" value="LbH_gamma_CA_like"/>
    <property type="match status" value="1"/>
</dbReference>
<gene>
    <name evidence="3" type="ORF">PPAR00522_LOCUS17385</name>
</gene>
<comment type="similarity">
    <text evidence="1">Belongs to the gamma-class carbonic anhydrase family.</text>
</comment>